<dbReference type="VEuPathDB" id="TriTrypDB:BSAL_47730"/>
<evidence type="ECO:0000256" key="1">
    <source>
        <dbReference type="PROSITE-ProRule" id="PRU00175"/>
    </source>
</evidence>
<dbReference type="AlphaFoldDB" id="A0A0S4JS85"/>
<feature type="compositionally biased region" description="Acidic residues" evidence="2">
    <location>
        <begin position="109"/>
        <end position="118"/>
    </location>
</feature>
<accession>A0A0S4JS85</accession>
<reference evidence="5" key="1">
    <citation type="submission" date="2015-09" db="EMBL/GenBank/DDBJ databases">
        <authorList>
            <consortium name="Pathogen Informatics"/>
        </authorList>
    </citation>
    <scope>NUCLEOTIDE SEQUENCE [LARGE SCALE GENOMIC DNA]</scope>
    <source>
        <strain evidence="5">Lake Konstanz</strain>
    </source>
</reference>
<dbReference type="EMBL" id="CYKH01002239">
    <property type="protein sequence ID" value="CUG94347.1"/>
    <property type="molecule type" value="Genomic_DNA"/>
</dbReference>
<dbReference type="OrthoDB" id="106784at2759"/>
<dbReference type="SUPFAM" id="SSF57850">
    <property type="entry name" value="RING/U-box"/>
    <property type="match status" value="1"/>
</dbReference>
<dbReference type="Gene3D" id="3.30.40.10">
    <property type="entry name" value="Zinc/RING finger domain, C3HC4 (zinc finger)"/>
    <property type="match status" value="1"/>
</dbReference>
<dbReference type="InterPro" id="IPR013083">
    <property type="entry name" value="Znf_RING/FYVE/PHD"/>
</dbReference>
<proteinExistence type="predicted"/>
<evidence type="ECO:0000313" key="5">
    <source>
        <dbReference type="Proteomes" id="UP000051952"/>
    </source>
</evidence>
<gene>
    <name evidence="4" type="ORF">BSAL_47730</name>
</gene>
<sequence length="118" mass="13215">MEIPHSCLCTLCQEPMTDAVSIEPCHDNICHPCACAMMSRVVHRCPVCRGQVKMFVKDHALSNAVTEIVGLIKKWRDDELSLHKHQELHTSSSGSCLISGRSNKRCREEDENVEPSQA</sequence>
<feature type="region of interest" description="Disordered" evidence="2">
    <location>
        <begin position="86"/>
        <end position="118"/>
    </location>
</feature>
<organism evidence="4 5">
    <name type="scientific">Bodo saltans</name>
    <name type="common">Flagellated protozoan</name>
    <dbReference type="NCBI Taxonomy" id="75058"/>
    <lineage>
        <taxon>Eukaryota</taxon>
        <taxon>Discoba</taxon>
        <taxon>Euglenozoa</taxon>
        <taxon>Kinetoplastea</taxon>
        <taxon>Metakinetoplastina</taxon>
        <taxon>Eubodonida</taxon>
        <taxon>Bodonidae</taxon>
        <taxon>Bodo</taxon>
    </lineage>
</organism>
<dbReference type="InterPro" id="IPR001841">
    <property type="entry name" value="Znf_RING"/>
</dbReference>
<dbReference type="GO" id="GO:0008270">
    <property type="term" value="F:zinc ion binding"/>
    <property type="evidence" value="ECO:0007669"/>
    <property type="project" value="UniProtKB-KW"/>
</dbReference>
<dbReference type="Proteomes" id="UP000051952">
    <property type="component" value="Unassembled WGS sequence"/>
</dbReference>
<keyword evidence="1" id="KW-0479">Metal-binding</keyword>
<protein>
    <recommendedName>
        <fullName evidence="3">RING-type domain-containing protein</fullName>
    </recommendedName>
</protein>
<feature type="compositionally biased region" description="Low complexity" evidence="2">
    <location>
        <begin position="91"/>
        <end position="101"/>
    </location>
</feature>
<name>A0A0S4JS85_BODSA</name>
<keyword evidence="1" id="KW-0863">Zinc-finger</keyword>
<feature type="domain" description="RING-type" evidence="3">
    <location>
        <begin position="9"/>
        <end position="49"/>
    </location>
</feature>
<evidence type="ECO:0000313" key="4">
    <source>
        <dbReference type="EMBL" id="CUG94347.1"/>
    </source>
</evidence>
<keyword evidence="5" id="KW-1185">Reference proteome</keyword>
<dbReference type="PROSITE" id="PS50089">
    <property type="entry name" value="ZF_RING_2"/>
    <property type="match status" value="1"/>
</dbReference>
<keyword evidence="1" id="KW-0862">Zinc</keyword>
<evidence type="ECO:0000259" key="3">
    <source>
        <dbReference type="PROSITE" id="PS50089"/>
    </source>
</evidence>
<evidence type="ECO:0000256" key="2">
    <source>
        <dbReference type="SAM" id="MobiDB-lite"/>
    </source>
</evidence>